<evidence type="ECO:0000259" key="6">
    <source>
        <dbReference type="Pfam" id="PF01782"/>
    </source>
</evidence>
<proteinExistence type="inferred from homology"/>
<evidence type="ECO:0000256" key="5">
    <source>
        <dbReference type="HAMAP-Rule" id="MF_00014"/>
    </source>
</evidence>
<dbReference type="InterPro" id="IPR011961">
    <property type="entry name" value="RimM"/>
</dbReference>
<dbReference type="Proteomes" id="UP000238649">
    <property type="component" value="Unassembled WGS sequence"/>
</dbReference>
<dbReference type="EMBL" id="NXGH01000012">
    <property type="protein sequence ID" value="PRM89894.1"/>
    <property type="molecule type" value="Genomic_DNA"/>
</dbReference>
<comment type="subcellular location">
    <subcellularLocation>
        <location evidence="5">Cytoplasm</location>
    </subcellularLocation>
</comment>
<dbReference type="GO" id="GO:0005840">
    <property type="term" value="C:ribosome"/>
    <property type="evidence" value="ECO:0007669"/>
    <property type="project" value="InterPro"/>
</dbReference>
<dbReference type="RefSeq" id="WP_105911670.1">
    <property type="nucleotide sequence ID" value="NZ_NXGH01000012.1"/>
</dbReference>
<gene>
    <name evidence="5 8" type="primary">rimM</name>
    <name evidence="8" type="ORF">CJ671_05245</name>
</gene>
<dbReference type="GO" id="GO:0006364">
    <property type="term" value="P:rRNA processing"/>
    <property type="evidence" value="ECO:0007669"/>
    <property type="project" value="UniProtKB-UniRule"/>
</dbReference>
<comment type="similarity">
    <text evidence="5">Belongs to the RimM family.</text>
</comment>
<dbReference type="SUPFAM" id="SSF50447">
    <property type="entry name" value="Translation proteins"/>
    <property type="match status" value="1"/>
</dbReference>
<dbReference type="GO" id="GO:0042274">
    <property type="term" value="P:ribosomal small subunit biogenesis"/>
    <property type="evidence" value="ECO:0007669"/>
    <property type="project" value="UniProtKB-UniRule"/>
</dbReference>
<dbReference type="Gene3D" id="2.40.30.60">
    <property type="entry name" value="RimM"/>
    <property type="match status" value="1"/>
</dbReference>
<evidence type="ECO:0000259" key="7">
    <source>
        <dbReference type="Pfam" id="PF24986"/>
    </source>
</evidence>
<dbReference type="InterPro" id="IPR036976">
    <property type="entry name" value="RimM_N_sf"/>
</dbReference>
<dbReference type="InterPro" id="IPR056792">
    <property type="entry name" value="PRC_RimM"/>
</dbReference>
<dbReference type="Pfam" id="PF01782">
    <property type="entry name" value="RimM"/>
    <property type="match status" value="1"/>
</dbReference>
<name>A0A2S9STJ0_9BACT</name>
<dbReference type="PANTHER" id="PTHR33692">
    <property type="entry name" value="RIBOSOME MATURATION FACTOR RIMM"/>
    <property type="match status" value="1"/>
</dbReference>
<dbReference type="NCBIfam" id="TIGR02273">
    <property type="entry name" value="16S_RimM"/>
    <property type="match status" value="1"/>
</dbReference>
<evidence type="ECO:0000313" key="9">
    <source>
        <dbReference type="Proteomes" id="UP000238649"/>
    </source>
</evidence>
<dbReference type="AlphaFoldDB" id="A0A2S9STJ0"/>
<organism evidence="8 9">
    <name type="scientific">Aliarcobacter cryaerophilus</name>
    <dbReference type="NCBI Taxonomy" id="28198"/>
    <lineage>
        <taxon>Bacteria</taxon>
        <taxon>Pseudomonadati</taxon>
        <taxon>Campylobacterota</taxon>
        <taxon>Epsilonproteobacteria</taxon>
        <taxon>Campylobacterales</taxon>
        <taxon>Arcobacteraceae</taxon>
        <taxon>Aliarcobacter</taxon>
    </lineage>
</organism>
<dbReference type="Pfam" id="PF24986">
    <property type="entry name" value="PRC_RimM"/>
    <property type="match status" value="1"/>
</dbReference>
<keyword evidence="2 5" id="KW-0690">Ribosome biogenesis</keyword>
<evidence type="ECO:0000313" key="8">
    <source>
        <dbReference type="EMBL" id="PRM89894.1"/>
    </source>
</evidence>
<evidence type="ECO:0000256" key="2">
    <source>
        <dbReference type="ARBA" id="ARBA00022517"/>
    </source>
</evidence>
<dbReference type="GO" id="GO:0043022">
    <property type="term" value="F:ribosome binding"/>
    <property type="evidence" value="ECO:0007669"/>
    <property type="project" value="InterPro"/>
</dbReference>
<comment type="domain">
    <text evidence="5">The PRC barrel domain binds ribosomal protein uS19.</text>
</comment>
<dbReference type="GO" id="GO:0005737">
    <property type="term" value="C:cytoplasm"/>
    <property type="evidence" value="ECO:0007669"/>
    <property type="project" value="UniProtKB-SubCell"/>
</dbReference>
<comment type="subunit">
    <text evidence="5">Binds ribosomal protein uS19.</text>
</comment>
<evidence type="ECO:0000256" key="1">
    <source>
        <dbReference type="ARBA" id="ARBA00022490"/>
    </source>
</evidence>
<dbReference type="InterPro" id="IPR002676">
    <property type="entry name" value="RimM_N"/>
</dbReference>
<dbReference type="HAMAP" id="MF_00014">
    <property type="entry name" value="Ribosome_mat_RimM"/>
    <property type="match status" value="1"/>
</dbReference>
<sequence length="175" mass="20509">MNKVYVAKLGKAVGLQGHLRLFIDSDFPMQFKKGAVFTTNRNLTLTILEYNPNKELVLFENYLDVDLARKLTNSELFTTQEATKEFCVLKENEFFWFDLISCEIFENDLLLGKVKDIHRYPLNDYLEIQTSSELVSKELPKVFLIPHIFDKFIEKVDIENKKIFVKNAFEILENS</sequence>
<feature type="domain" description="Ribosome maturation factor RimM PRC barrel" evidence="7">
    <location>
        <begin position="96"/>
        <end position="166"/>
    </location>
</feature>
<keyword evidence="4 5" id="KW-0143">Chaperone</keyword>
<comment type="caution">
    <text evidence="8">The sequence shown here is derived from an EMBL/GenBank/DDBJ whole genome shotgun (WGS) entry which is preliminary data.</text>
</comment>
<keyword evidence="3 5" id="KW-0698">rRNA processing</keyword>
<evidence type="ECO:0000256" key="4">
    <source>
        <dbReference type="ARBA" id="ARBA00023186"/>
    </source>
</evidence>
<feature type="domain" description="RimM N-terminal" evidence="6">
    <location>
        <begin position="6"/>
        <end position="81"/>
    </location>
</feature>
<comment type="function">
    <text evidence="5">An accessory protein needed during the final step in the assembly of 30S ribosomal subunit, possibly for assembly of the head region. Essential for efficient processing of 16S rRNA. May be needed both before and after RbfA during the maturation of 16S rRNA. It has affinity for free ribosomal 30S subunits but not for 70S ribosomes.</text>
</comment>
<protein>
    <recommendedName>
        <fullName evidence="5">Ribosome maturation factor RimM</fullName>
    </recommendedName>
</protein>
<accession>A0A2S9STJ0</accession>
<evidence type="ECO:0000256" key="3">
    <source>
        <dbReference type="ARBA" id="ARBA00022552"/>
    </source>
</evidence>
<reference evidence="8 9" key="1">
    <citation type="submission" date="2017-09" db="EMBL/GenBank/DDBJ databases">
        <title>Reassesment of A. cryaerophilus.</title>
        <authorList>
            <person name="Perez-Cataluna A."/>
            <person name="Collado L."/>
            <person name="Salgado O."/>
            <person name="Lefinanco V."/>
            <person name="Figueras M.J."/>
        </authorList>
    </citation>
    <scope>NUCLEOTIDE SEQUENCE [LARGE SCALE GENOMIC DNA]</scope>
    <source>
        <strain evidence="8 9">LMG 9871</strain>
    </source>
</reference>
<dbReference type="InterPro" id="IPR009000">
    <property type="entry name" value="Transl_B-barrel_sf"/>
</dbReference>
<dbReference type="Gene3D" id="2.30.30.240">
    <property type="entry name" value="PRC-barrel domain"/>
    <property type="match status" value="1"/>
</dbReference>
<keyword evidence="1 5" id="KW-0963">Cytoplasm</keyword>
<dbReference type="OrthoDB" id="9810331at2"/>
<dbReference type="SUPFAM" id="SSF50346">
    <property type="entry name" value="PRC-barrel domain"/>
    <property type="match status" value="1"/>
</dbReference>
<dbReference type="InterPro" id="IPR011033">
    <property type="entry name" value="PRC_barrel-like_sf"/>
</dbReference>
<dbReference type="PANTHER" id="PTHR33692:SF1">
    <property type="entry name" value="RIBOSOME MATURATION FACTOR RIMM"/>
    <property type="match status" value="1"/>
</dbReference>